<evidence type="ECO:0000313" key="5">
    <source>
        <dbReference type="Proteomes" id="UP000332933"/>
    </source>
</evidence>
<dbReference type="Gene3D" id="1.10.8.270">
    <property type="entry name" value="putative rabgap domain of human tbc1 domain family member 14 like domains"/>
    <property type="match status" value="1"/>
</dbReference>
<keyword evidence="5" id="KW-1185">Reference proteome</keyword>
<dbReference type="OrthoDB" id="294251at2759"/>
<dbReference type="InterPro" id="IPR036047">
    <property type="entry name" value="F-box-like_dom_sf"/>
</dbReference>
<feature type="region of interest" description="Disordered" evidence="1">
    <location>
        <begin position="218"/>
        <end position="250"/>
    </location>
</feature>
<feature type="domain" description="Rab-GAP TBC" evidence="2">
    <location>
        <begin position="454"/>
        <end position="709"/>
    </location>
</feature>
<dbReference type="InterPro" id="IPR035969">
    <property type="entry name" value="Rab-GAP_TBC_sf"/>
</dbReference>
<dbReference type="EMBL" id="VJMH01005412">
    <property type="protein sequence ID" value="KAF0696301.1"/>
    <property type="molecule type" value="Genomic_DNA"/>
</dbReference>
<evidence type="ECO:0000313" key="3">
    <source>
        <dbReference type="EMBL" id="KAF0696301.1"/>
    </source>
</evidence>
<dbReference type="InterPro" id="IPR050302">
    <property type="entry name" value="Rab_GAP_TBC_domain"/>
</dbReference>
<organism evidence="4 5">
    <name type="scientific">Aphanomyces stellatus</name>
    <dbReference type="NCBI Taxonomy" id="120398"/>
    <lineage>
        <taxon>Eukaryota</taxon>
        <taxon>Sar</taxon>
        <taxon>Stramenopiles</taxon>
        <taxon>Oomycota</taxon>
        <taxon>Saprolegniomycetes</taxon>
        <taxon>Saprolegniales</taxon>
        <taxon>Verrucalvaceae</taxon>
        <taxon>Aphanomyces</taxon>
    </lineage>
</organism>
<dbReference type="SUPFAM" id="SSF81383">
    <property type="entry name" value="F-box domain"/>
    <property type="match status" value="1"/>
</dbReference>
<dbReference type="Proteomes" id="UP000332933">
    <property type="component" value="Unassembled WGS sequence"/>
</dbReference>
<name>A0A485KXJ5_9STRA</name>
<dbReference type="AlphaFoldDB" id="A0A485KXJ5"/>
<dbReference type="EMBL" id="CAADRA010005433">
    <property type="protein sequence ID" value="VFT89780.1"/>
    <property type="molecule type" value="Genomic_DNA"/>
</dbReference>
<dbReference type="PANTHER" id="PTHR47219:SF9">
    <property type="entry name" value="GTPASE ACTIVATING PROTEIN AND CENTROSOME-ASSOCIATED, ISOFORM B"/>
    <property type="match status" value="1"/>
</dbReference>
<dbReference type="Pfam" id="PF00566">
    <property type="entry name" value="RabGAP-TBC"/>
    <property type="match status" value="1"/>
</dbReference>
<dbReference type="GO" id="GO:0005096">
    <property type="term" value="F:GTPase activator activity"/>
    <property type="evidence" value="ECO:0007669"/>
    <property type="project" value="TreeGrafter"/>
</dbReference>
<dbReference type="SUPFAM" id="SSF103657">
    <property type="entry name" value="BAR/IMD domain-like"/>
    <property type="match status" value="1"/>
</dbReference>
<reference evidence="3" key="2">
    <citation type="submission" date="2019-06" db="EMBL/GenBank/DDBJ databases">
        <title>Genomics analysis of Aphanomyces spp. identifies a new class of oomycete effector associated with host adaptation.</title>
        <authorList>
            <person name="Gaulin E."/>
        </authorList>
    </citation>
    <scope>NUCLEOTIDE SEQUENCE</scope>
    <source>
        <strain evidence="3">CBS 578.67</strain>
    </source>
</reference>
<sequence>MLALNMRQLKHKTLTRMGVAQSLSDPTFEALSLSFQRIEEALPHVYHHILTSLTSCHAFCHTLSTTFGRIPVRDGRGDSEDSFSRTMQLVREQADALEQAVTLTVLAPLQGIIQRCAVLRAQLHEREKFVVNYDLTKLEYMTAAATDLLKAQKQSRMEQAWQEYQSFTQRIVQEILRLDIEHKSVRDEALQAMKLHVAKFFLGSQKLLWASLDVPPPTSDPFADTDDSEAEDRPSSLVSAHDTLSPPALPLARDSRYELSKRFSLIDDDGALSPRQRLRLQTSDDDDDHRMPFVSSVVSTPMAALPISPKRSPVASSTPAPRQSWFVDFLWSKDEAATTSPVTSPRPTKPSSRKNRMLLAPREWAAVEAVLWELDDQAAPHIDLDPSPSARRAVTPVDESSVGRRVLLDMPLLTAITSHLDVVSLSHVGQVCRAMRRQIVGSTALWHRVIRLGGVPASIRCAFWVWFQFDRQQASPFRAHDQYDLLLVQAAQLVRMNSVVVCGDEDDKHESDDKQILAWFNDIDVDVGRTCHKTLFTKDVAEEWDLVQIPETDVAAMVEQALLLETSPQHAAEPTEEEKAAAQATMRRLLRAYVMHNPRIGYCQGMNFIVRLLMDNQRDEAAIFWTFVSLCDGASPSLFEPGFHTLQSLFAKLEVLIQQQIPEAHVHLKAQGVHVSMFAARWFLTLFTSLETFGPTLVLRLLDLYHVDRHRILCGIALVVLEELKDLILESEFESILAILQYPRHYMPEPDFTKRKELMQHALVVSITRILLI</sequence>
<dbReference type="InterPro" id="IPR000195">
    <property type="entry name" value="Rab-GAP-TBC_dom"/>
</dbReference>
<gene>
    <name evidence="4" type="primary">Aste57867_12934</name>
    <name evidence="3" type="ORF">As57867_012886</name>
    <name evidence="4" type="ORF">ASTE57867_12934</name>
</gene>
<accession>A0A485KXJ5</accession>
<protein>
    <submittedName>
        <fullName evidence="4">Aste57867_12934 protein</fullName>
    </submittedName>
</protein>
<proteinExistence type="predicted"/>
<evidence type="ECO:0000313" key="4">
    <source>
        <dbReference type="EMBL" id="VFT89780.1"/>
    </source>
</evidence>
<dbReference type="PANTHER" id="PTHR47219">
    <property type="entry name" value="RAB GTPASE-ACTIVATING PROTEIN 1-LIKE"/>
    <property type="match status" value="1"/>
</dbReference>
<evidence type="ECO:0000256" key="1">
    <source>
        <dbReference type="SAM" id="MobiDB-lite"/>
    </source>
</evidence>
<dbReference type="SMART" id="SM00164">
    <property type="entry name" value="TBC"/>
    <property type="match status" value="1"/>
</dbReference>
<dbReference type="GO" id="GO:0031267">
    <property type="term" value="F:small GTPase binding"/>
    <property type="evidence" value="ECO:0007669"/>
    <property type="project" value="TreeGrafter"/>
</dbReference>
<dbReference type="Gene3D" id="1.20.1270.60">
    <property type="entry name" value="Arfaptin homology (AH) domain/BAR domain"/>
    <property type="match status" value="1"/>
</dbReference>
<reference evidence="4 5" key="1">
    <citation type="submission" date="2019-03" db="EMBL/GenBank/DDBJ databases">
        <authorList>
            <person name="Gaulin E."/>
            <person name="Dumas B."/>
        </authorList>
    </citation>
    <scope>NUCLEOTIDE SEQUENCE [LARGE SCALE GENOMIC DNA]</scope>
    <source>
        <strain evidence="4">CBS 568.67</strain>
    </source>
</reference>
<dbReference type="PROSITE" id="PS50086">
    <property type="entry name" value="TBC_RABGAP"/>
    <property type="match status" value="1"/>
</dbReference>
<evidence type="ECO:0000259" key="2">
    <source>
        <dbReference type="PROSITE" id="PS50086"/>
    </source>
</evidence>
<dbReference type="Gene3D" id="1.10.472.80">
    <property type="entry name" value="Ypt/Rab-GAP domain of gyp1p, domain 3"/>
    <property type="match status" value="1"/>
</dbReference>
<dbReference type="InterPro" id="IPR027267">
    <property type="entry name" value="AH/BAR_dom_sf"/>
</dbReference>
<dbReference type="CDD" id="cd09917">
    <property type="entry name" value="F-box_SF"/>
    <property type="match status" value="1"/>
</dbReference>
<dbReference type="SUPFAM" id="SSF47923">
    <property type="entry name" value="Ypt/Rab-GAP domain of gyp1p"/>
    <property type="match status" value="2"/>
</dbReference>